<evidence type="ECO:0000259" key="7">
    <source>
        <dbReference type="SMART" id="SM00479"/>
    </source>
</evidence>
<dbReference type="PANTHER" id="PTHR12801">
    <property type="entry name" value="RNA EXONUCLEASE REXO1 / RECO3 FAMILY MEMBER-RELATED"/>
    <property type="match status" value="1"/>
</dbReference>
<dbReference type="InterPro" id="IPR013520">
    <property type="entry name" value="Ribonucl_H"/>
</dbReference>
<organism evidence="8 9">
    <name type="scientific">Allacma fusca</name>
    <dbReference type="NCBI Taxonomy" id="39272"/>
    <lineage>
        <taxon>Eukaryota</taxon>
        <taxon>Metazoa</taxon>
        <taxon>Ecdysozoa</taxon>
        <taxon>Arthropoda</taxon>
        <taxon>Hexapoda</taxon>
        <taxon>Collembola</taxon>
        <taxon>Symphypleona</taxon>
        <taxon>Sminthuridae</taxon>
        <taxon>Allacma</taxon>
    </lineage>
</organism>
<dbReference type="Proteomes" id="UP000708208">
    <property type="component" value="Unassembled WGS sequence"/>
</dbReference>
<keyword evidence="9" id="KW-1185">Reference proteome</keyword>
<evidence type="ECO:0000256" key="5">
    <source>
        <dbReference type="ARBA" id="ARBA00023242"/>
    </source>
</evidence>
<evidence type="ECO:0000313" key="9">
    <source>
        <dbReference type="Proteomes" id="UP000708208"/>
    </source>
</evidence>
<keyword evidence="4" id="KW-0269">Exonuclease</keyword>
<dbReference type="SMART" id="SM00479">
    <property type="entry name" value="EXOIII"/>
    <property type="match status" value="1"/>
</dbReference>
<dbReference type="EMBL" id="CAJVCH010548250">
    <property type="protein sequence ID" value="CAG7828630.1"/>
    <property type="molecule type" value="Genomic_DNA"/>
</dbReference>
<dbReference type="CDD" id="cd06144">
    <property type="entry name" value="REX4_like"/>
    <property type="match status" value="1"/>
</dbReference>
<dbReference type="InterPro" id="IPR037431">
    <property type="entry name" value="REX4_DEDDh_dom"/>
</dbReference>
<comment type="caution">
    <text evidence="8">The sequence shown here is derived from an EMBL/GenBank/DDBJ whole genome shotgun (WGS) entry which is preliminary data.</text>
</comment>
<comment type="subcellular location">
    <subcellularLocation>
        <location evidence="1">Nucleus</location>
    </subcellularLocation>
</comment>
<keyword evidence="2" id="KW-0540">Nuclease</keyword>
<dbReference type="GO" id="GO:0008408">
    <property type="term" value="F:3'-5' exonuclease activity"/>
    <property type="evidence" value="ECO:0007669"/>
    <property type="project" value="InterPro"/>
</dbReference>
<dbReference type="GO" id="GO:0005634">
    <property type="term" value="C:nucleus"/>
    <property type="evidence" value="ECO:0007669"/>
    <property type="project" value="UniProtKB-SubCell"/>
</dbReference>
<evidence type="ECO:0000256" key="2">
    <source>
        <dbReference type="ARBA" id="ARBA00022722"/>
    </source>
</evidence>
<feature type="region of interest" description="Disordered" evidence="6">
    <location>
        <begin position="1"/>
        <end position="46"/>
    </location>
</feature>
<keyword evidence="5" id="KW-0539">Nucleus</keyword>
<evidence type="ECO:0000256" key="3">
    <source>
        <dbReference type="ARBA" id="ARBA00022801"/>
    </source>
</evidence>
<feature type="region of interest" description="Disordered" evidence="6">
    <location>
        <begin position="67"/>
        <end position="87"/>
    </location>
</feature>
<evidence type="ECO:0000313" key="8">
    <source>
        <dbReference type="EMBL" id="CAG7828630.1"/>
    </source>
</evidence>
<dbReference type="GO" id="GO:0006364">
    <property type="term" value="P:rRNA processing"/>
    <property type="evidence" value="ECO:0007669"/>
    <property type="project" value="InterPro"/>
</dbReference>
<accession>A0A8J2Q0C0</accession>
<name>A0A8J2Q0C0_9HEXA</name>
<reference evidence="8" key="1">
    <citation type="submission" date="2021-06" db="EMBL/GenBank/DDBJ databases">
        <authorList>
            <person name="Hodson N. C."/>
            <person name="Mongue J. A."/>
            <person name="Jaron S. K."/>
        </authorList>
    </citation>
    <scope>NUCLEOTIDE SEQUENCE</scope>
</reference>
<protein>
    <recommendedName>
        <fullName evidence="7">Exonuclease domain-containing protein</fullName>
    </recommendedName>
</protein>
<feature type="domain" description="Exonuclease" evidence="7">
    <location>
        <begin position="128"/>
        <end position="285"/>
    </location>
</feature>
<feature type="compositionally biased region" description="Basic residues" evidence="6">
    <location>
        <begin position="22"/>
        <end position="38"/>
    </location>
</feature>
<dbReference type="FunFam" id="3.30.420.10:FF:000007">
    <property type="entry name" value="Interferon-stimulated exonuclease gene 20"/>
    <property type="match status" value="1"/>
</dbReference>
<evidence type="ECO:0000256" key="4">
    <source>
        <dbReference type="ARBA" id="ARBA00022839"/>
    </source>
</evidence>
<evidence type="ECO:0000256" key="1">
    <source>
        <dbReference type="ARBA" id="ARBA00004123"/>
    </source>
</evidence>
<proteinExistence type="predicted"/>
<dbReference type="Pfam" id="PF00929">
    <property type="entry name" value="RNase_T"/>
    <property type="match status" value="1"/>
</dbReference>
<gene>
    <name evidence="8" type="ORF">AFUS01_LOCUS38543</name>
</gene>
<sequence length="293" mass="33048">MSKLKPAKKVEDPPAAAGSGVKKNKRKPKAKKGAKKPAKAAAAAIPKSATAFSANWKVLSKNIIPEHPIRPRKRKGDKMEEVEEKSKKPPFLPKDYLNKFGFLDYNHYGKLKNCTEEDIPENFKTLTRCVAIDCEMVGVDQLKTDALARVSVVNHSGYCLLDTFVKPKLKVTDYRTAFSGVREEDLKDAPSLDEVMKKVSVLLKGKILVGHALQNDLDVLYIQHPKYKIRDTARYFRGQGGRTPSLKSLAEKYLKVEIQSGEHSSIQDAQAAMKLYLMHCKPWEKSLQERKRR</sequence>
<evidence type="ECO:0000256" key="6">
    <source>
        <dbReference type="SAM" id="MobiDB-lite"/>
    </source>
</evidence>
<keyword evidence="3" id="KW-0378">Hydrolase</keyword>
<dbReference type="AlphaFoldDB" id="A0A8J2Q0C0"/>
<dbReference type="InterPro" id="IPR047021">
    <property type="entry name" value="REXO1/3/4-like"/>
</dbReference>
<dbReference type="PANTHER" id="PTHR12801:SF158">
    <property type="entry name" value="RNA EXONUCLEASE 4"/>
    <property type="match status" value="1"/>
</dbReference>
<dbReference type="OrthoDB" id="8191639at2759"/>